<dbReference type="Proteomes" id="UP000265515">
    <property type="component" value="Unassembled WGS sequence"/>
</dbReference>
<keyword evidence="1" id="KW-0805">Transcription regulation</keyword>
<dbReference type="GO" id="GO:0006355">
    <property type="term" value="P:regulation of DNA-templated transcription"/>
    <property type="evidence" value="ECO:0007669"/>
    <property type="project" value="InterPro"/>
</dbReference>
<evidence type="ECO:0000256" key="1">
    <source>
        <dbReference type="ARBA" id="ARBA00023015"/>
    </source>
</evidence>
<dbReference type="Gene3D" id="2.170.150.80">
    <property type="entry name" value="NAC domain"/>
    <property type="match status" value="1"/>
</dbReference>
<evidence type="ECO:0000256" key="2">
    <source>
        <dbReference type="ARBA" id="ARBA00023163"/>
    </source>
</evidence>
<dbReference type="Pfam" id="PF02365">
    <property type="entry name" value="NAM"/>
    <property type="match status" value="1"/>
</dbReference>
<proteinExistence type="predicted"/>
<dbReference type="InterPro" id="IPR003441">
    <property type="entry name" value="NAC-dom"/>
</dbReference>
<accession>A0A388K1G2</accession>
<dbReference type="OrthoDB" id="1921961at2759"/>
<dbReference type="InterPro" id="IPR036093">
    <property type="entry name" value="NAC_dom_sf"/>
</dbReference>
<feature type="compositionally biased region" description="Polar residues" evidence="4">
    <location>
        <begin position="132"/>
        <end position="151"/>
    </location>
</feature>
<evidence type="ECO:0000259" key="5">
    <source>
        <dbReference type="PROSITE" id="PS51005"/>
    </source>
</evidence>
<dbReference type="AlphaFoldDB" id="A0A388K1G2"/>
<evidence type="ECO:0000256" key="3">
    <source>
        <dbReference type="ARBA" id="ARBA00023242"/>
    </source>
</evidence>
<keyword evidence="3" id="KW-0539">Nucleus</keyword>
<dbReference type="EMBL" id="BFEA01000043">
    <property type="protein sequence ID" value="GBG63892.1"/>
    <property type="molecule type" value="Genomic_DNA"/>
</dbReference>
<protein>
    <recommendedName>
        <fullName evidence="5">NAC domain-containing protein</fullName>
    </recommendedName>
</protein>
<dbReference type="Gramene" id="GBG63892">
    <property type="protein sequence ID" value="GBG63892"/>
    <property type="gene ID" value="CBR_g39673"/>
</dbReference>
<feature type="compositionally biased region" description="Polar residues" evidence="4">
    <location>
        <begin position="677"/>
        <end position="687"/>
    </location>
</feature>
<evidence type="ECO:0000256" key="4">
    <source>
        <dbReference type="SAM" id="MobiDB-lite"/>
    </source>
</evidence>
<organism evidence="6 7">
    <name type="scientific">Chara braunii</name>
    <name type="common">Braun's stonewort</name>
    <dbReference type="NCBI Taxonomy" id="69332"/>
    <lineage>
        <taxon>Eukaryota</taxon>
        <taxon>Viridiplantae</taxon>
        <taxon>Streptophyta</taxon>
        <taxon>Charophyceae</taxon>
        <taxon>Charales</taxon>
        <taxon>Characeae</taxon>
        <taxon>Chara</taxon>
    </lineage>
</organism>
<keyword evidence="7" id="KW-1185">Reference proteome</keyword>
<dbReference type="PROSITE" id="PS51005">
    <property type="entry name" value="NAC"/>
    <property type="match status" value="1"/>
</dbReference>
<sequence>MSEEEGSEPQGFYFVPLQKRYPNGNRDCRSTPGGYWKKTGEDHPVIGGGTEKILVFYAGKRKDGVKSSWVMKEYRLNLGPNEGRPDVLWVVCKIYKQEKERRGRGSSSVPQTPINTDKGRLHGLDDLPGSPMDSTISTPLRANMLGQNGSGSCLVDTPSPGDVSYVRKPGTASRGSSSRFQASSKNLREKLDTAEVMGNAEAGDNAQNTDQGMVVSDHTEPQAYYWGGSGIVSDVRLLPSHLEAVSGSSGCQVLLNVGECTGDQTRLERDGCQPSDASLQSFPERRMSVVGTAGQQGVAKSTPDAGQVVVKQEPMFDGPVPLLESQDMSSLLSGLAHDTQSQENFVQNLVVANQVRDVGKETMEVGREMEPGDGTDCANLAGQYFDQKCSQDETSLENLASPAPLASTVQLIGEGEDVRKWSGCKFSKGDDRLTLTQELNEEGYKNGTHLIGSPVGTQIAAVDDLTGGPNHRGNVQCTSRIPGQSRVVGGGPVTFSSSLLFQKQPKRSLFHAAGIGNGEGEEEIGFGNQSYELSAVVQGYTRLGCGYPQFITSQSSPQMGDVSRTPCEPHGMEILLASDKSNSQTTISYDILHPSIVGSSLRPHSGNTPIRSQRMNTFESGSRLGINSLDCGSDGITDVGDGGGIAELVSGVKRSSPGQPASVDGSFSKLARRGSGKDSSSPNSEAQSHGYGSPRDVEHSVIEKGSFFDGGRRKLKRLAPIPGRDEPLQPITRISAHTLEGHQDLGQTCPPSLLEVSHSSVMVGRGERTPPVLPVPSRRSGTHYGDDCLPLVCGMEDKEERTGGSTGLGHFEDVWSSRAVKYLLGGDETITGPPTPSSQDQSLDRYFAEDIPRLSDGSQDC</sequence>
<dbReference type="SUPFAM" id="SSF101941">
    <property type="entry name" value="NAC domain"/>
    <property type="match status" value="1"/>
</dbReference>
<gene>
    <name evidence="6" type="ORF">CBR_g39673</name>
</gene>
<feature type="region of interest" description="Disordered" evidence="4">
    <location>
        <begin position="650"/>
        <end position="698"/>
    </location>
</feature>
<comment type="caution">
    <text evidence="6">The sequence shown here is derived from an EMBL/GenBank/DDBJ whole genome shotgun (WGS) entry which is preliminary data.</text>
</comment>
<evidence type="ECO:0000313" key="7">
    <source>
        <dbReference type="Proteomes" id="UP000265515"/>
    </source>
</evidence>
<dbReference type="STRING" id="69332.A0A388K1G2"/>
<dbReference type="GO" id="GO:0003677">
    <property type="term" value="F:DNA binding"/>
    <property type="evidence" value="ECO:0007669"/>
    <property type="project" value="InterPro"/>
</dbReference>
<feature type="compositionally biased region" description="Low complexity" evidence="4">
    <location>
        <begin position="172"/>
        <end position="184"/>
    </location>
</feature>
<name>A0A388K1G2_CHABU</name>
<dbReference type="PANTHER" id="PTHR31744">
    <property type="entry name" value="PROTEIN CUP-SHAPED COTYLEDON 2-RELATED"/>
    <property type="match status" value="1"/>
</dbReference>
<reference evidence="6 7" key="1">
    <citation type="journal article" date="2018" name="Cell">
        <title>The Chara Genome: Secondary Complexity and Implications for Plant Terrestrialization.</title>
        <authorList>
            <person name="Nishiyama T."/>
            <person name="Sakayama H."/>
            <person name="Vries J.D."/>
            <person name="Buschmann H."/>
            <person name="Saint-Marcoux D."/>
            <person name="Ullrich K.K."/>
            <person name="Haas F.B."/>
            <person name="Vanderstraeten L."/>
            <person name="Becker D."/>
            <person name="Lang D."/>
            <person name="Vosolsobe S."/>
            <person name="Rombauts S."/>
            <person name="Wilhelmsson P.K.I."/>
            <person name="Janitza P."/>
            <person name="Kern R."/>
            <person name="Heyl A."/>
            <person name="Rumpler F."/>
            <person name="Villalobos L.I.A.C."/>
            <person name="Clay J.M."/>
            <person name="Skokan R."/>
            <person name="Toyoda A."/>
            <person name="Suzuki Y."/>
            <person name="Kagoshima H."/>
            <person name="Schijlen E."/>
            <person name="Tajeshwar N."/>
            <person name="Catarino B."/>
            <person name="Hetherington A.J."/>
            <person name="Saltykova A."/>
            <person name="Bonnot C."/>
            <person name="Breuninger H."/>
            <person name="Symeonidi A."/>
            <person name="Radhakrishnan G.V."/>
            <person name="Van Nieuwerburgh F."/>
            <person name="Deforce D."/>
            <person name="Chang C."/>
            <person name="Karol K.G."/>
            <person name="Hedrich R."/>
            <person name="Ulvskov P."/>
            <person name="Glockner G."/>
            <person name="Delwiche C.F."/>
            <person name="Petrasek J."/>
            <person name="Van de Peer Y."/>
            <person name="Friml J."/>
            <person name="Beilby M."/>
            <person name="Dolan L."/>
            <person name="Kohara Y."/>
            <person name="Sugano S."/>
            <person name="Fujiyama A."/>
            <person name="Delaux P.-M."/>
            <person name="Quint M."/>
            <person name="TheiBen G."/>
            <person name="Hagemann M."/>
            <person name="Harholt J."/>
            <person name="Dunand C."/>
            <person name="Zachgo S."/>
            <person name="Langdale J."/>
            <person name="Maumus F."/>
            <person name="Straeten D.V.D."/>
            <person name="Gould S.B."/>
            <person name="Rensing S.A."/>
        </authorList>
    </citation>
    <scope>NUCLEOTIDE SEQUENCE [LARGE SCALE GENOMIC DNA]</scope>
    <source>
        <strain evidence="6 7">S276</strain>
    </source>
</reference>
<feature type="domain" description="NAC" evidence="5">
    <location>
        <begin position="1"/>
        <end position="97"/>
    </location>
</feature>
<feature type="region of interest" description="Disordered" evidence="4">
    <location>
        <begin position="100"/>
        <end position="185"/>
    </location>
</feature>
<keyword evidence="2" id="KW-0804">Transcription</keyword>
<evidence type="ECO:0000313" key="6">
    <source>
        <dbReference type="EMBL" id="GBG63892.1"/>
    </source>
</evidence>
<feature type="compositionally biased region" description="Polar residues" evidence="4">
    <location>
        <begin position="105"/>
        <end position="115"/>
    </location>
</feature>